<dbReference type="EMBL" id="CP011074">
    <property type="protein sequence ID" value="AKF93675.1"/>
    <property type="molecule type" value="Genomic_DNA"/>
</dbReference>
<evidence type="ECO:0000256" key="1">
    <source>
        <dbReference type="SAM" id="MobiDB-lite"/>
    </source>
</evidence>
<keyword evidence="2" id="KW-0732">Signal</keyword>
<dbReference type="AlphaFoldDB" id="A0A0F7BZT0"/>
<feature type="compositionally biased region" description="Basic and acidic residues" evidence="1">
    <location>
        <begin position="37"/>
        <end position="58"/>
    </location>
</feature>
<protein>
    <submittedName>
        <fullName evidence="3">Uncharacterized protein</fullName>
    </submittedName>
</protein>
<evidence type="ECO:0000313" key="3">
    <source>
        <dbReference type="EMBL" id="AKF93675.1"/>
    </source>
</evidence>
<evidence type="ECO:0000256" key="2">
    <source>
        <dbReference type="SAM" id="SignalP"/>
    </source>
</evidence>
<name>A0A0F7BZT0_BRELA</name>
<organism evidence="3">
    <name type="scientific">Brevibacillus laterosporus</name>
    <name type="common">Bacillus laterosporus</name>
    <dbReference type="NCBI Taxonomy" id="1465"/>
    <lineage>
        <taxon>Bacteria</taxon>
        <taxon>Bacillati</taxon>
        <taxon>Bacillota</taxon>
        <taxon>Bacilli</taxon>
        <taxon>Bacillales</taxon>
        <taxon>Paenibacillaceae</taxon>
        <taxon>Brevibacillus</taxon>
    </lineage>
</organism>
<dbReference type="RefSeq" id="WP_031412571.1">
    <property type="nucleotide sequence ID" value="NZ_CP011074.1"/>
</dbReference>
<feature type="chain" id="PRO_5039352650" evidence="2">
    <location>
        <begin position="24"/>
        <end position="71"/>
    </location>
</feature>
<proteinExistence type="predicted"/>
<gene>
    <name evidence="3" type="ORF">EX87_08555</name>
</gene>
<reference evidence="3" key="1">
    <citation type="submission" date="2015-03" db="EMBL/GenBank/DDBJ databases">
        <title>MIGS Cultured Bacterial/Archaeal sample from Brevibacillus laterosporus.</title>
        <authorList>
            <person name="Zeng D."/>
            <person name="Zhu L."/>
            <person name="Dong G."/>
            <person name="Ye W."/>
            <person name="Ren D."/>
            <person name="Wu L."/>
            <person name="Xu J."/>
            <person name="Li G."/>
            <person name="Guo L."/>
        </authorList>
    </citation>
    <scope>NUCLEOTIDE SEQUENCE</scope>
    <source>
        <strain evidence="3">B9</strain>
    </source>
</reference>
<accession>A0A0F7BZT0</accession>
<feature type="signal peptide" evidence="2">
    <location>
        <begin position="1"/>
        <end position="23"/>
    </location>
</feature>
<feature type="region of interest" description="Disordered" evidence="1">
    <location>
        <begin position="37"/>
        <end position="71"/>
    </location>
</feature>
<sequence>MNKSTWIAMGAVAFVAAVTPSVAKYMHTWWKKEQDKKAIDITDVNREESSSKKEEQHSPKKQPKPVYHTFS</sequence>